<protein>
    <submittedName>
        <fullName evidence="2">Uncharacterized protein</fullName>
    </submittedName>
</protein>
<feature type="compositionally biased region" description="Polar residues" evidence="1">
    <location>
        <begin position="89"/>
        <end position="110"/>
    </location>
</feature>
<accession>A0AAD7CU03</accession>
<dbReference type="AlphaFoldDB" id="A0AAD7CU03"/>
<organism evidence="2 3">
    <name type="scientific">Mycena rosella</name>
    <name type="common">Pink bonnet</name>
    <name type="synonym">Agaricus rosellus</name>
    <dbReference type="NCBI Taxonomy" id="1033263"/>
    <lineage>
        <taxon>Eukaryota</taxon>
        <taxon>Fungi</taxon>
        <taxon>Dikarya</taxon>
        <taxon>Basidiomycota</taxon>
        <taxon>Agaricomycotina</taxon>
        <taxon>Agaricomycetes</taxon>
        <taxon>Agaricomycetidae</taxon>
        <taxon>Agaricales</taxon>
        <taxon>Marasmiineae</taxon>
        <taxon>Mycenaceae</taxon>
        <taxon>Mycena</taxon>
    </lineage>
</organism>
<evidence type="ECO:0000313" key="3">
    <source>
        <dbReference type="Proteomes" id="UP001221757"/>
    </source>
</evidence>
<reference evidence="2" key="1">
    <citation type="submission" date="2023-03" db="EMBL/GenBank/DDBJ databases">
        <title>Massive genome expansion in bonnet fungi (Mycena s.s.) driven by repeated elements and novel gene families across ecological guilds.</title>
        <authorList>
            <consortium name="Lawrence Berkeley National Laboratory"/>
            <person name="Harder C.B."/>
            <person name="Miyauchi S."/>
            <person name="Viragh M."/>
            <person name="Kuo A."/>
            <person name="Thoen E."/>
            <person name="Andreopoulos B."/>
            <person name="Lu D."/>
            <person name="Skrede I."/>
            <person name="Drula E."/>
            <person name="Henrissat B."/>
            <person name="Morin E."/>
            <person name="Kohler A."/>
            <person name="Barry K."/>
            <person name="LaButti K."/>
            <person name="Morin E."/>
            <person name="Salamov A."/>
            <person name="Lipzen A."/>
            <person name="Mereny Z."/>
            <person name="Hegedus B."/>
            <person name="Baldrian P."/>
            <person name="Stursova M."/>
            <person name="Weitz H."/>
            <person name="Taylor A."/>
            <person name="Grigoriev I.V."/>
            <person name="Nagy L.G."/>
            <person name="Martin F."/>
            <person name="Kauserud H."/>
        </authorList>
    </citation>
    <scope>NUCLEOTIDE SEQUENCE</scope>
    <source>
        <strain evidence="2">CBHHK067</strain>
    </source>
</reference>
<dbReference type="Proteomes" id="UP001221757">
    <property type="component" value="Unassembled WGS sequence"/>
</dbReference>
<feature type="region of interest" description="Disordered" evidence="1">
    <location>
        <begin position="1"/>
        <end position="53"/>
    </location>
</feature>
<feature type="region of interest" description="Disordered" evidence="1">
    <location>
        <begin position="68"/>
        <end position="110"/>
    </location>
</feature>
<name>A0AAD7CU03_MYCRO</name>
<dbReference type="EMBL" id="JARKIE010000239">
    <property type="protein sequence ID" value="KAJ7662511.1"/>
    <property type="molecule type" value="Genomic_DNA"/>
</dbReference>
<feature type="compositionally biased region" description="Basic and acidic residues" evidence="1">
    <location>
        <begin position="13"/>
        <end position="47"/>
    </location>
</feature>
<proteinExistence type="predicted"/>
<comment type="caution">
    <text evidence="2">The sequence shown here is derived from an EMBL/GenBank/DDBJ whole genome shotgun (WGS) entry which is preliminary data.</text>
</comment>
<keyword evidence="3" id="KW-1185">Reference proteome</keyword>
<gene>
    <name evidence="2" type="ORF">B0H17DRAFT_1144296</name>
</gene>
<evidence type="ECO:0000256" key="1">
    <source>
        <dbReference type="SAM" id="MobiDB-lite"/>
    </source>
</evidence>
<evidence type="ECO:0000313" key="2">
    <source>
        <dbReference type="EMBL" id="KAJ7662511.1"/>
    </source>
</evidence>
<sequence>MYKVGQGAANGHTPEETDHGLDPRRSHASREDAAGRLERERKPHSQVDELVAGSVGASISATHLRTLGFTEGDAPKINGDSECIKRESSSPQAPDQNATSQTCQLPNSVNLNRDTRRLGADKVLLIKTHQDISDSEKLWRRSESPPFPH</sequence>